<dbReference type="SUPFAM" id="SSF63411">
    <property type="entry name" value="LuxS/MPP-like metallohydrolase"/>
    <property type="match status" value="4"/>
</dbReference>
<dbReference type="InterPro" id="IPR011765">
    <property type="entry name" value="Pept_M16_N"/>
</dbReference>
<evidence type="ECO:0000256" key="10">
    <source>
        <dbReference type="ARBA" id="ARBA00029597"/>
    </source>
</evidence>
<dbReference type="PANTHER" id="PTHR43690:SF18">
    <property type="entry name" value="INSULIN-DEGRADING ENZYME-RELATED"/>
    <property type="match status" value="1"/>
</dbReference>
<dbReference type="InterPro" id="IPR050626">
    <property type="entry name" value="Peptidase_M16"/>
</dbReference>
<evidence type="ECO:0000259" key="15">
    <source>
        <dbReference type="Pfam" id="PF16187"/>
    </source>
</evidence>
<evidence type="ECO:0000256" key="11">
    <source>
        <dbReference type="ARBA" id="ARBA00031184"/>
    </source>
</evidence>
<keyword evidence="5" id="KW-0645">Protease</keyword>
<comment type="function">
    <text evidence="1">Endopeptidase that degrades small peptides of less than 7 kDa, such as glucagon and insulin.</text>
</comment>
<reference evidence="17 18" key="1">
    <citation type="submission" date="2013-07" db="EMBL/GenBank/DDBJ databases">
        <title>Isolation of a new Chlamydia species from the feral Sacred Ibis (Threskiornis aethiopicus): Chlamydia ibidis.</title>
        <authorList>
            <person name="Vorimore F."/>
            <person name="Hsia R.-C."/>
            <person name="Huot-Creasy H."/>
            <person name="Bastian S."/>
            <person name="Deruyter L."/>
            <person name="Passet A."/>
            <person name="Sachse K."/>
            <person name="Bavoil P."/>
            <person name="Myers G."/>
            <person name="Laroucau K."/>
        </authorList>
    </citation>
    <scope>NUCLEOTIDE SEQUENCE [LARGE SCALE GENOMIC DNA]</scope>
    <source>
        <strain evidence="17 18">10-1398/6</strain>
    </source>
</reference>
<feature type="domain" description="Peptidase M16 N-terminal" evidence="13">
    <location>
        <begin position="56"/>
        <end position="171"/>
    </location>
</feature>
<dbReference type="InterPro" id="IPR007863">
    <property type="entry name" value="Peptidase_M16_C"/>
</dbReference>
<dbReference type="Pfam" id="PF16187">
    <property type="entry name" value="Peptidase_M16_M"/>
    <property type="match status" value="1"/>
</dbReference>
<dbReference type="Pfam" id="PF22456">
    <property type="entry name" value="PqqF-like_C_4"/>
    <property type="match status" value="1"/>
</dbReference>
<evidence type="ECO:0000256" key="12">
    <source>
        <dbReference type="ARBA" id="ARBA00033450"/>
    </source>
</evidence>
<evidence type="ECO:0000256" key="1">
    <source>
        <dbReference type="ARBA" id="ARBA00002184"/>
    </source>
</evidence>
<proteinExistence type="inferred from homology"/>
<evidence type="ECO:0000256" key="7">
    <source>
        <dbReference type="ARBA" id="ARBA00022801"/>
    </source>
</evidence>
<name>A0ABP2XCY6_9CHLA</name>
<dbReference type="PANTHER" id="PTHR43690">
    <property type="entry name" value="NARDILYSIN"/>
    <property type="match status" value="1"/>
</dbReference>
<evidence type="ECO:0000259" key="14">
    <source>
        <dbReference type="Pfam" id="PF05193"/>
    </source>
</evidence>
<feature type="domain" description="Coenzyme PQQ synthesis protein F-like C-terminal lobe" evidence="16">
    <location>
        <begin position="788"/>
        <end position="871"/>
    </location>
</feature>
<gene>
    <name evidence="17" type="ORF">H359_0906</name>
</gene>
<dbReference type="Pfam" id="PF00675">
    <property type="entry name" value="Peptidase_M16"/>
    <property type="match status" value="1"/>
</dbReference>
<feature type="domain" description="Peptidase M16 C-terminal" evidence="14">
    <location>
        <begin position="208"/>
        <end position="388"/>
    </location>
</feature>
<keyword evidence="6" id="KW-0479">Metal-binding</keyword>
<evidence type="ECO:0000256" key="4">
    <source>
        <dbReference type="ARBA" id="ARBA00017565"/>
    </source>
</evidence>
<keyword evidence="18" id="KW-1185">Reference proteome</keyword>
<protein>
    <recommendedName>
        <fullName evidence="4">Protease 3</fullName>
        <ecNumber evidence="3">3.4.24.55</ecNumber>
    </recommendedName>
    <alternativeName>
        <fullName evidence="12">Pitrilysin</fullName>
    </alternativeName>
    <alternativeName>
        <fullName evidence="11">Protease III</fullName>
    </alternativeName>
    <alternativeName>
        <fullName evidence="10">Protease pi</fullName>
    </alternativeName>
</protein>
<dbReference type="PROSITE" id="PS51257">
    <property type="entry name" value="PROKAR_LIPOPROTEIN"/>
    <property type="match status" value="1"/>
</dbReference>
<dbReference type="Gene3D" id="3.30.830.10">
    <property type="entry name" value="Metalloenzyme, LuxS/M16 peptidase-like"/>
    <property type="match status" value="4"/>
</dbReference>
<dbReference type="InterPro" id="IPR032632">
    <property type="entry name" value="Peptidase_M16_M"/>
</dbReference>
<comment type="similarity">
    <text evidence="2">Belongs to the peptidase M16 family.</text>
</comment>
<dbReference type="InterPro" id="IPR054734">
    <property type="entry name" value="PqqF-like_C_4"/>
</dbReference>
<evidence type="ECO:0000259" key="16">
    <source>
        <dbReference type="Pfam" id="PF22456"/>
    </source>
</evidence>
<evidence type="ECO:0000256" key="5">
    <source>
        <dbReference type="ARBA" id="ARBA00022670"/>
    </source>
</evidence>
<dbReference type="RefSeq" id="WP_020370515.1">
    <property type="nucleotide sequence ID" value="NZ_APJW01000003.1"/>
</dbReference>
<accession>A0ABP2XCY6</accession>
<dbReference type="EC" id="3.4.24.55" evidence="3"/>
<keyword evidence="7" id="KW-0378">Hydrolase</keyword>
<organism evidence="17 18">
    <name type="scientific">Chlamydia ibidis 10-1398/6</name>
    <dbReference type="NCBI Taxonomy" id="1046581"/>
    <lineage>
        <taxon>Bacteria</taxon>
        <taxon>Pseudomonadati</taxon>
        <taxon>Chlamydiota</taxon>
        <taxon>Chlamydiia</taxon>
        <taxon>Chlamydiales</taxon>
        <taxon>Chlamydiaceae</taxon>
        <taxon>Chlamydia/Chlamydophila group</taxon>
        <taxon>Chlamydia</taxon>
    </lineage>
</organism>
<dbReference type="EMBL" id="APJW01000003">
    <property type="protein sequence ID" value="EQM62309.1"/>
    <property type="molecule type" value="Genomic_DNA"/>
</dbReference>
<comment type="caution">
    <text evidence="17">The sequence shown here is derived from an EMBL/GenBank/DDBJ whole genome shotgun (WGS) entry which is preliminary data.</text>
</comment>
<dbReference type="Pfam" id="PF05193">
    <property type="entry name" value="Peptidase_M16_C"/>
    <property type="match status" value="1"/>
</dbReference>
<evidence type="ECO:0000256" key="3">
    <source>
        <dbReference type="ARBA" id="ARBA00012449"/>
    </source>
</evidence>
<dbReference type="Proteomes" id="UP000016064">
    <property type="component" value="Unassembled WGS sequence"/>
</dbReference>
<evidence type="ECO:0000313" key="17">
    <source>
        <dbReference type="EMBL" id="EQM62309.1"/>
    </source>
</evidence>
<evidence type="ECO:0000313" key="18">
    <source>
        <dbReference type="Proteomes" id="UP000016064"/>
    </source>
</evidence>
<evidence type="ECO:0000256" key="6">
    <source>
        <dbReference type="ARBA" id="ARBA00022723"/>
    </source>
</evidence>
<keyword evidence="8" id="KW-0862">Zinc</keyword>
<evidence type="ECO:0000256" key="8">
    <source>
        <dbReference type="ARBA" id="ARBA00022833"/>
    </source>
</evidence>
<dbReference type="InterPro" id="IPR011249">
    <property type="entry name" value="Metalloenz_LuxS/M16"/>
</dbReference>
<keyword evidence="9" id="KW-0482">Metalloprotease</keyword>
<feature type="domain" description="Peptidase M16 middle/third" evidence="15">
    <location>
        <begin position="406"/>
        <end position="682"/>
    </location>
</feature>
<evidence type="ECO:0000256" key="2">
    <source>
        <dbReference type="ARBA" id="ARBA00007261"/>
    </source>
</evidence>
<evidence type="ECO:0000256" key="9">
    <source>
        <dbReference type="ARBA" id="ARBA00023049"/>
    </source>
</evidence>
<sequence length="947" mass="107421">MRFRFGYILVSLSLIITSCGNSAKKISDLCPLKVLTPAVANQKIAKMVCKNGLQLLIISNPDTAISGAALAVKTGNNADPEDIPGMAHFTEHCVFLGNEKYPEPSGFANFLSSHNGMRNAFTSPRTTSFIFSIDTSAFNEAITQFVHMFIRPLFRQEDLDREKYAVDQEFSIHPNQDTRRIFRIQQIIAPKGNPIQKFGCGNEKTLSKVTSEDMRSWFYKHYSPENMVAIVYTSDPIDLATKNLTKIFGEIPSSDTYCPNQIFLPSGDTDSLGKIYINQANQPQSCLEMYWHLYDSQDSSSLGCYAALSHILTHEGENGLISLLKRKHLITAAYSGYYRTSTSTGDFYLSFELTEQGDKEYSQILTYVFDYLKHMQKQGIPKYCLEEINKINSLNYVYSSNTELFQSLTKQISDLTEESLSTYPYQSLVYPEYTIEEEKHLLSILSNPALTRYILSTRLSSHLDNSIPHYDPIFNMTYYECPLPDLHNTGTDREVISFPEPNTYIPENFSDFVCPTPTIHDSFPFSPQLAYEDDQLLCYVCQDTYYTLPKLSLTLRIRSPQISRKNLASLVSADIYSLAVEEKLREKFFSASLVGITLSASQRGEGFDLTISGYTTITPALLKSILPLLPQIEVSEEQFISYQQQVLQNYTAGKTCCPVRFGLAEIKSQVMLDSYSYDEKIRALQEISFSDFQRFKQHLFEKIKAEALIVGALSEKQENDLISTLKEFISSYPIYQTPPFCYQIRGSSQHVINLNYPLEGNGMILMLGSENNTSCNSLVANEMMFDWLHEIAFHELRTQQQLGYMVGARHCELASCPFGFFYIRSATYSPQELTERTKTFIKKVVDNPEAFGMSPEYFSNLRSAYIQSKLRPSFPIESTKDILFNLAFENSPPRLSLPNENISAARNMTYEEFLEFSKQFLSGSLGSELLVHVVGTDAKNCHSQSVN</sequence>
<evidence type="ECO:0000259" key="13">
    <source>
        <dbReference type="Pfam" id="PF00675"/>
    </source>
</evidence>